<evidence type="ECO:0000256" key="4">
    <source>
        <dbReference type="ARBA" id="ARBA00022729"/>
    </source>
</evidence>
<dbReference type="InterPro" id="IPR015720">
    <property type="entry name" value="Emp24-like"/>
</dbReference>
<comment type="caution">
    <text evidence="10">The sequence shown here is derived from an EMBL/GenBank/DDBJ whole genome shotgun (WGS) entry which is preliminary data.</text>
</comment>
<keyword evidence="3 7" id="KW-0812">Transmembrane</keyword>
<evidence type="ECO:0000313" key="11">
    <source>
        <dbReference type="Proteomes" id="UP000242525"/>
    </source>
</evidence>
<evidence type="ECO:0000259" key="9">
    <source>
        <dbReference type="PROSITE" id="PS50866"/>
    </source>
</evidence>
<feature type="chain" id="PRO_5005325775" evidence="8">
    <location>
        <begin position="22"/>
        <end position="218"/>
    </location>
</feature>
<dbReference type="STRING" id="1173061.A0A0J9XEH6"/>
<reference evidence="10" key="1">
    <citation type="submission" date="2014-03" db="EMBL/GenBank/DDBJ databases">
        <authorList>
            <person name="Casaregola S."/>
        </authorList>
    </citation>
    <scope>NUCLEOTIDE SEQUENCE [LARGE SCALE GENOMIC DNA]</scope>
    <source>
        <strain evidence="10">CLIB 918</strain>
    </source>
</reference>
<dbReference type="Pfam" id="PF01105">
    <property type="entry name" value="EMP24_GP25L"/>
    <property type="match status" value="1"/>
</dbReference>
<keyword evidence="4 8" id="KW-0732">Signal</keyword>
<protein>
    <submittedName>
        <fullName evidence="10">Similar to Saccharomyces cerevisiae YAR002C-A ERP1 Protein that forms a heterotrimeric complex with Erp2p</fullName>
    </submittedName>
</protein>
<dbReference type="OrthoDB" id="3427at2759"/>
<evidence type="ECO:0000256" key="5">
    <source>
        <dbReference type="ARBA" id="ARBA00022989"/>
    </source>
</evidence>
<accession>A0A0J9XEH6</accession>
<evidence type="ECO:0000256" key="3">
    <source>
        <dbReference type="ARBA" id="ARBA00022692"/>
    </source>
</evidence>
<comment type="similarity">
    <text evidence="2 7">Belongs to the EMP24/GP25L family.</text>
</comment>
<evidence type="ECO:0000313" key="10">
    <source>
        <dbReference type="EMBL" id="CDO55754.1"/>
    </source>
</evidence>
<dbReference type="Proteomes" id="UP000242525">
    <property type="component" value="Unassembled WGS sequence"/>
</dbReference>
<dbReference type="PROSITE" id="PS50866">
    <property type="entry name" value="GOLD"/>
    <property type="match status" value="1"/>
</dbReference>
<gene>
    <name evidence="10" type="ORF">BN980_GECA12s01880g</name>
</gene>
<name>A0A0J9XEH6_GEOCN</name>
<comment type="subcellular location">
    <subcellularLocation>
        <location evidence="1 7">Membrane</location>
        <topology evidence="1 7">Single-pass type I membrane protein</topology>
    </subcellularLocation>
</comment>
<dbReference type="SMART" id="SM01190">
    <property type="entry name" value="EMP24_GP25L"/>
    <property type="match status" value="1"/>
</dbReference>
<keyword evidence="6" id="KW-0472">Membrane</keyword>
<proteinExistence type="inferred from homology"/>
<dbReference type="GO" id="GO:0016020">
    <property type="term" value="C:membrane"/>
    <property type="evidence" value="ECO:0007669"/>
    <property type="project" value="UniProtKB-SubCell"/>
</dbReference>
<organism evidence="10 11">
    <name type="scientific">Geotrichum candidum</name>
    <name type="common">Oospora lactis</name>
    <name type="synonym">Dipodascus geotrichum</name>
    <dbReference type="NCBI Taxonomy" id="1173061"/>
    <lineage>
        <taxon>Eukaryota</taxon>
        <taxon>Fungi</taxon>
        <taxon>Dikarya</taxon>
        <taxon>Ascomycota</taxon>
        <taxon>Saccharomycotina</taxon>
        <taxon>Dipodascomycetes</taxon>
        <taxon>Dipodascales</taxon>
        <taxon>Dipodascaceae</taxon>
        <taxon>Geotrichum</taxon>
    </lineage>
</organism>
<evidence type="ECO:0000256" key="8">
    <source>
        <dbReference type="SAM" id="SignalP"/>
    </source>
</evidence>
<keyword evidence="11" id="KW-1185">Reference proteome</keyword>
<feature type="signal peptide" evidence="8">
    <location>
        <begin position="1"/>
        <end position="21"/>
    </location>
</feature>
<keyword evidence="5" id="KW-1133">Transmembrane helix</keyword>
<dbReference type="InterPro" id="IPR009038">
    <property type="entry name" value="GOLD_dom"/>
</dbReference>
<evidence type="ECO:0000256" key="2">
    <source>
        <dbReference type="ARBA" id="ARBA00007104"/>
    </source>
</evidence>
<dbReference type="PANTHER" id="PTHR22811">
    <property type="entry name" value="TRANSMEMBRANE EMP24 DOMAIN-CONTAINING PROTEIN"/>
    <property type="match status" value="1"/>
</dbReference>
<evidence type="ECO:0000256" key="1">
    <source>
        <dbReference type="ARBA" id="ARBA00004479"/>
    </source>
</evidence>
<dbReference type="AlphaFoldDB" id="A0A0J9XEH6"/>
<evidence type="ECO:0000256" key="7">
    <source>
        <dbReference type="RuleBase" id="RU003827"/>
    </source>
</evidence>
<sequence length="218" mass="25079">MHCILSVLSLVLAICIQQVSAFHFYLGGDKPQEQCFYQDLHEDTVLATKHHAMEYDPNTQQYTRPSNLYLQVTIEEVFNNNHRVYNQKLESVGDATFTAFDSGEHKICYRAMSGGWFHPSKVKVILDIARGTSANIDSSNSKKLTTLAERVRDINAKMEHIKQEQHLMREREASFRDQSESTNANTIKWTLFQIVALGATCAWQLHHLRGFFMKQKLV</sequence>
<evidence type="ECO:0000256" key="6">
    <source>
        <dbReference type="ARBA" id="ARBA00023136"/>
    </source>
</evidence>
<dbReference type="EMBL" id="CCBN010000012">
    <property type="protein sequence ID" value="CDO55754.1"/>
    <property type="molecule type" value="Genomic_DNA"/>
</dbReference>
<feature type="domain" description="GOLD" evidence="9">
    <location>
        <begin position="33"/>
        <end position="160"/>
    </location>
</feature>